<sequence>YLAVLKVAYVYEPQSEDEIAVKEDQIVFFLEKTDDDWWRVKVKTDLQSEELPSGLVPAAYVEPPPHTSVAKALYDYDAVAPGELTIKEDEHLLVFDHEDDWILLQSQKEGRRAGFVPGNYVEEVSSCLILFFLCSTNGFQVFW</sequence>
<dbReference type="Pfam" id="PF14604">
    <property type="entry name" value="SH3_9"/>
    <property type="match status" value="1"/>
</dbReference>
<evidence type="ECO:0000256" key="5">
    <source>
        <dbReference type="PROSITE-ProRule" id="PRU00192"/>
    </source>
</evidence>
<dbReference type="InterPro" id="IPR001452">
    <property type="entry name" value="SH3_domain"/>
</dbReference>
<proteinExistence type="predicted"/>
<dbReference type="OrthoDB" id="5971719at2759"/>
<dbReference type="InterPro" id="IPR050384">
    <property type="entry name" value="Endophilin_SH3RF"/>
</dbReference>
<feature type="non-terminal residue" evidence="7">
    <location>
        <position position="1"/>
    </location>
</feature>
<dbReference type="STRING" id="765257.A0A0C9Z4V9"/>
<name>A0A0C9Z4V9_9AGAM</name>
<dbReference type="Pfam" id="PF00018">
    <property type="entry name" value="SH3_1"/>
    <property type="match status" value="1"/>
</dbReference>
<dbReference type="Proteomes" id="UP000054018">
    <property type="component" value="Unassembled WGS sequence"/>
</dbReference>
<dbReference type="AlphaFoldDB" id="A0A0C9Z4V9"/>
<dbReference type="HOGENOM" id="CLU_1760030_0_0_1"/>
<feature type="non-terminal residue" evidence="7">
    <location>
        <position position="143"/>
    </location>
</feature>
<evidence type="ECO:0000313" key="7">
    <source>
        <dbReference type="EMBL" id="KIK21224.1"/>
    </source>
</evidence>
<keyword evidence="8" id="KW-1185">Reference proteome</keyword>
<organism evidence="7 8">
    <name type="scientific">Pisolithus microcarpus 441</name>
    <dbReference type="NCBI Taxonomy" id="765257"/>
    <lineage>
        <taxon>Eukaryota</taxon>
        <taxon>Fungi</taxon>
        <taxon>Dikarya</taxon>
        <taxon>Basidiomycota</taxon>
        <taxon>Agaricomycotina</taxon>
        <taxon>Agaricomycetes</taxon>
        <taxon>Agaricomycetidae</taxon>
        <taxon>Boletales</taxon>
        <taxon>Sclerodermatineae</taxon>
        <taxon>Pisolithaceae</taxon>
        <taxon>Pisolithus</taxon>
    </lineage>
</organism>
<evidence type="ECO:0000256" key="3">
    <source>
        <dbReference type="ARBA" id="ARBA00023054"/>
    </source>
</evidence>
<dbReference type="EMBL" id="KN833754">
    <property type="protein sequence ID" value="KIK21224.1"/>
    <property type="molecule type" value="Genomic_DNA"/>
</dbReference>
<dbReference type="SMART" id="SM00326">
    <property type="entry name" value="SH3"/>
    <property type="match status" value="2"/>
</dbReference>
<keyword evidence="3" id="KW-0175">Coiled coil</keyword>
<evidence type="ECO:0000256" key="2">
    <source>
        <dbReference type="ARBA" id="ARBA00022443"/>
    </source>
</evidence>
<evidence type="ECO:0000259" key="6">
    <source>
        <dbReference type="PROSITE" id="PS50002"/>
    </source>
</evidence>
<keyword evidence="2 5" id="KW-0728">SH3 domain</keyword>
<reference evidence="8" key="2">
    <citation type="submission" date="2015-01" db="EMBL/GenBank/DDBJ databases">
        <title>Evolutionary Origins and Diversification of the Mycorrhizal Mutualists.</title>
        <authorList>
            <consortium name="DOE Joint Genome Institute"/>
            <consortium name="Mycorrhizal Genomics Consortium"/>
            <person name="Kohler A."/>
            <person name="Kuo A."/>
            <person name="Nagy L.G."/>
            <person name="Floudas D."/>
            <person name="Copeland A."/>
            <person name="Barry K.W."/>
            <person name="Cichocki N."/>
            <person name="Veneault-Fourrey C."/>
            <person name="LaButti K."/>
            <person name="Lindquist E.A."/>
            <person name="Lipzen A."/>
            <person name="Lundell T."/>
            <person name="Morin E."/>
            <person name="Murat C."/>
            <person name="Riley R."/>
            <person name="Ohm R."/>
            <person name="Sun H."/>
            <person name="Tunlid A."/>
            <person name="Henrissat B."/>
            <person name="Grigoriev I.V."/>
            <person name="Hibbett D.S."/>
            <person name="Martin F."/>
        </authorList>
    </citation>
    <scope>NUCLEOTIDE SEQUENCE [LARGE SCALE GENOMIC DNA]</scope>
    <source>
        <strain evidence="8">441</strain>
    </source>
</reference>
<gene>
    <name evidence="7" type="ORF">PISMIDRAFT_104464</name>
</gene>
<dbReference type="InterPro" id="IPR036028">
    <property type="entry name" value="SH3-like_dom_sf"/>
</dbReference>
<reference evidence="7 8" key="1">
    <citation type="submission" date="2014-04" db="EMBL/GenBank/DDBJ databases">
        <authorList>
            <consortium name="DOE Joint Genome Institute"/>
            <person name="Kuo A."/>
            <person name="Kohler A."/>
            <person name="Costa M.D."/>
            <person name="Nagy L.G."/>
            <person name="Floudas D."/>
            <person name="Copeland A."/>
            <person name="Barry K.W."/>
            <person name="Cichocki N."/>
            <person name="Veneault-Fourrey C."/>
            <person name="LaButti K."/>
            <person name="Lindquist E.A."/>
            <person name="Lipzen A."/>
            <person name="Lundell T."/>
            <person name="Morin E."/>
            <person name="Murat C."/>
            <person name="Sun H."/>
            <person name="Tunlid A."/>
            <person name="Henrissat B."/>
            <person name="Grigoriev I.V."/>
            <person name="Hibbett D.S."/>
            <person name="Martin F."/>
            <person name="Nordberg H.P."/>
            <person name="Cantor M.N."/>
            <person name="Hua S.X."/>
        </authorList>
    </citation>
    <scope>NUCLEOTIDE SEQUENCE [LARGE SCALE GENOMIC DNA]</scope>
    <source>
        <strain evidence="7 8">441</strain>
    </source>
</reference>
<dbReference type="CDD" id="cd11773">
    <property type="entry name" value="SH3_Sla1p_1"/>
    <property type="match status" value="1"/>
</dbReference>
<dbReference type="PANTHER" id="PTHR14167">
    <property type="entry name" value="SH3 DOMAIN-CONTAINING"/>
    <property type="match status" value="1"/>
</dbReference>
<comment type="subcellular location">
    <subcellularLocation>
        <location evidence="1">Membrane</location>
        <topology evidence="1">Peripheral membrane protein</topology>
    </subcellularLocation>
</comment>
<dbReference type="PRINTS" id="PR00452">
    <property type="entry name" value="SH3DOMAIN"/>
</dbReference>
<evidence type="ECO:0000256" key="1">
    <source>
        <dbReference type="ARBA" id="ARBA00004170"/>
    </source>
</evidence>
<keyword evidence="4" id="KW-0472">Membrane</keyword>
<protein>
    <recommendedName>
        <fullName evidence="6">SH3 domain-containing protein</fullName>
    </recommendedName>
</protein>
<dbReference type="PROSITE" id="PS50002">
    <property type="entry name" value="SH3"/>
    <property type="match status" value="1"/>
</dbReference>
<evidence type="ECO:0000313" key="8">
    <source>
        <dbReference type="Proteomes" id="UP000054018"/>
    </source>
</evidence>
<dbReference type="Gene3D" id="2.30.30.40">
    <property type="entry name" value="SH3 Domains"/>
    <property type="match status" value="2"/>
</dbReference>
<evidence type="ECO:0000256" key="4">
    <source>
        <dbReference type="ARBA" id="ARBA00023136"/>
    </source>
</evidence>
<dbReference type="InterPro" id="IPR035800">
    <property type="entry name" value="Sla1_SH3_1"/>
</dbReference>
<dbReference type="PANTHER" id="PTHR14167:SF81">
    <property type="entry name" value="ENDOPHILIN-A"/>
    <property type="match status" value="1"/>
</dbReference>
<feature type="domain" description="SH3" evidence="6">
    <location>
        <begin position="65"/>
        <end position="126"/>
    </location>
</feature>
<accession>A0A0C9Z4V9</accession>
<dbReference type="SUPFAM" id="SSF50044">
    <property type="entry name" value="SH3-domain"/>
    <property type="match status" value="2"/>
</dbReference>